<evidence type="ECO:0000256" key="1">
    <source>
        <dbReference type="ARBA" id="ARBA00009469"/>
    </source>
</evidence>
<evidence type="ECO:0000313" key="13">
    <source>
        <dbReference type="Proteomes" id="UP000189580"/>
    </source>
</evidence>
<evidence type="ECO:0000256" key="7">
    <source>
        <dbReference type="RuleBase" id="RU000586"/>
    </source>
</evidence>
<dbReference type="OrthoDB" id="60315at2759"/>
<organism evidence="12 13">
    <name type="scientific">Sugiyamaella lignohabitans</name>
    <dbReference type="NCBI Taxonomy" id="796027"/>
    <lineage>
        <taxon>Eukaryota</taxon>
        <taxon>Fungi</taxon>
        <taxon>Dikarya</taxon>
        <taxon>Ascomycota</taxon>
        <taxon>Saccharomycotina</taxon>
        <taxon>Dipodascomycetes</taxon>
        <taxon>Dipodascales</taxon>
        <taxon>Trichomonascaceae</taxon>
        <taxon>Sugiyamaella</taxon>
    </lineage>
</organism>
<reference evidence="12 13" key="1">
    <citation type="submission" date="2016-02" db="EMBL/GenBank/DDBJ databases">
        <title>Complete genome sequence and transcriptome regulation of the pentose utilising yeast Sugiyamaella lignohabitans.</title>
        <authorList>
            <person name="Bellasio M."/>
            <person name="Peymann A."/>
            <person name="Valli M."/>
            <person name="Sipitzky M."/>
            <person name="Graf A."/>
            <person name="Sauer M."/>
            <person name="Marx H."/>
            <person name="Mattanovich D."/>
        </authorList>
    </citation>
    <scope>NUCLEOTIDE SEQUENCE [LARGE SCALE GENOMIC DNA]</scope>
    <source>
        <strain evidence="12 13">CBS 10342</strain>
    </source>
</reference>
<evidence type="ECO:0000256" key="8">
    <source>
        <dbReference type="RuleBase" id="RU004178"/>
    </source>
</evidence>
<dbReference type="Proteomes" id="UP000189580">
    <property type="component" value="Chromosome d"/>
</dbReference>
<evidence type="ECO:0000256" key="2">
    <source>
        <dbReference type="ARBA" id="ARBA00011245"/>
    </source>
</evidence>
<dbReference type="FunFam" id="3.40.630.30:FF:000042">
    <property type="entry name" value="Glycylpeptide N-tetradecanoyltransferase"/>
    <property type="match status" value="1"/>
</dbReference>
<dbReference type="PIRSF" id="PIRSF015892">
    <property type="entry name" value="N-myristl_transf"/>
    <property type="match status" value="1"/>
</dbReference>
<name>A0A167ECH6_9ASCO</name>
<keyword evidence="13" id="KW-1185">Reference proteome</keyword>
<feature type="compositionally biased region" description="Polar residues" evidence="9">
    <location>
        <begin position="28"/>
        <end position="43"/>
    </location>
</feature>
<evidence type="ECO:0000256" key="6">
    <source>
        <dbReference type="ARBA" id="ARBA00023315"/>
    </source>
</evidence>
<dbReference type="GO" id="GO:0005737">
    <property type="term" value="C:cytoplasm"/>
    <property type="evidence" value="ECO:0007669"/>
    <property type="project" value="TreeGrafter"/>
</dbReference>
<evidence type="ECO:0000256" key="9">
    <source>
        <dbReference type="SAM" id="MobiDB-lite"/>
    </source>
</evidence>
<accession>A0A167ECH6</accession>
<dbReference type="GO" id="GO:0004379">
    <property type="term" value="F:glycylpeptide N-tetradecanoyltransferase activity"/>
    <property type="evidence" value="ECO:0007669"/>
    <property type="project" value="UniProtKB-EC"/>
</dbReference>
<feature type="region of interest" description="Disordered" evidence="9">
    <location>
        <begin position="1"/>
        <end position="51"/>
    </location>
</feature>
<evidence type="ECO:0000256" key="4">
    <source>
        <dbReference type="ARBA" id="ARBA00022240"/>
    </source>
</evidence>
<feature type="domain" description="Glycylpeptide N-tetradecanoyltransferase C-terminal" evidence="11">
    <location>
        <begin position="270"/>
        <end position="489"/>
    </location>
</feature>
<dbReference type="EC" id="2.3.1.97" evidence="3 7"/>
<proteinExistence type="inferred from homology"/>
<dbReference type="Pfam" id="PF01233">
    <property type="entry name" value="NMT"/>
    <property type="match status" value="1"/>
</dbReference>
<feature type="compositionally biased region" description="Basic and acidic residues" evidence="9">
    <location>
        <begin position="1"/>
        <end position="13"/>
    </location>
</feature>
<protein>
    <recommendedName>
        <fullName evidence="4 7">Glycylpeptide N-tetradecanoyltransferase</fullName>
        <ecNumber evidence="3 7">2.3.1.97</ecNumber>
    </recommendedName>
</protein>
<dbReference type="AlphaFoldDB" id="A0A167ECH6"/>
<evidence type="ECO:0000259" key="10">
    <source>
        <dbReference type="Pfam" id="PF01233"/>
    </source>
</evidence>
<gene>
    <name evidence="12" type="primary">NMT1</name>
    <name evidence="12" type="ORF">AWJ20_4856</name>
</gene>
<feature type="domain" description="Glycylpeptide N-tetradecanoyltransferase N-terminal" evidence="10">
    <location>
        <begin position="97"/>
        <end position="255"/>
    </location>
</feature>
<comment type="similarity">
    <text evidence="1 8">Belongs to the NMT family.</text>
</comment>
<comment type="catalytic activity">
    <reaction evidence="7">
        <text>N-terminal glycyl-[protein] + tetradecanoyl-CoA = N-tetradecanoylglycyl-[protein] + CoA + H(+)</text>
        <dbReference type="Rhea" id="RHEA:15521"/>
        <dbReference type="Rhea" id="RHEA-COMP:12666"/>
        <dbReference type="Rhea" id="RHEA-COMP:12667"/>
        <dbReference type="ChEBI" id="CHEBI:15378"/>
        <dbReference type="ChEBI" id="CHEBI:57287"/>
        <dbReference type="ChEBI" id="CHEBI:57385"/>
        <dbReference type="ChEBI" id="CHEBI:64723"/>
        <dbReference type="ChEBI" id="CHEBI:133050"/>
        <dbReference type="EC" id="2.3.1.97"/>
    </reaction>
</comment>
<sequence>MSGSEKTESREESAGASQPSEVVAKGNAGSNSGKPVTAVSSADTKPPKTTGMRLEDLFKLLSMPDPKAEPKPMDEYKFWKTQPVTKFDDAIDAEGPIDSKTVDDVSKEPSPLPAGFEWSTIDISQPDKVQEIYDLLYANYIEDDDETFRFKYSPAFLDWGLKPPGWVKDWNVGVRVKDTGKLIGFISGIPGTLRLRTTNPDIKVAEINFLCVHKKLRSKRLAPVLIREVTRRVNLTGVWQALYTAGALLPSPITTARYYHRSINWPKLHDVGFTGLPSNSTPAKQVAKYALPSKPTLETLRPMTVEDVSEVHELLDTFLNRYELVPKFTEQETAHWLLDSVHASEHDKVIYSYVVTDSENKITDFVSFYGLESTVLGNSKYDSINVAYLFYYATTAGLGDNKSSDNESVLKSRLFVLIQNALILAKAKNFDVFNALSVQDNALFLEDLKFGAGDGFLNYYLFNYKAFPIHGGISKREKSLERKPGGIGVIMF</sequence>
<evidence type="ECO:0000256" key="3">
    <source>
        <dbReference type="ARBA" id="ARBA00012923"/>
    </source>
</evidence>
<dbReference type="GeneID" id="30037033"/>
<dbReference type="RefSeq" id="XP_018736382.1">
    <property type="nucleotide sequence ID" value="XM_018881955.1"/>
</dbReference>
<evidence type="ECO:0000313" key="12">
    <source>
        <dbReference type="EMBL" id="ANB13905.1"/>
    </source>
</evidence>
<evidence type="ECO:0000256" key="5">
    <source>
        <dbReference type="ARBA" id="ARBA00022679"/>
    </source>
</evidence>
<dbReference type="PANTHER" id="PTHR11377">
    <property type="entry name" value="N-MYRISTOYL TRANSFERASE"/>
    <property type="match status" value="1"/>
</dbReference>
<dbReference type="PANTHER" id="PTHR11377:SF5">
    <property type="entry name" value="GLYCYLPEPTIDE N-TETRADECANOYLTRANSFERASE"/>
    <property type="match status" value="1"/>
</dbReference>
<dbReference type="InterPro" id="IPR022676">
    <property type="entry name" value="NMT_N"/>
</dbReference>
<dbReference type="InterPro" id="IPR022678">
    <property type="entry name" value="NMT_CS"/>
</dbReference>
<keyword evidence="5 7" id="KW-0808">Transferase</keyword>
<dbReference type="InterPro" id="IPR000903">
    <property type="entry name" value="NMT"/>
</dbReference>
<dbReference type="EMBL" id="CP014502">
    <property type="protein sequence ID" value="ANB13905.1"/>
    <property type="molecule type" value="Genomic_DNA"/>
</dbReference>
<dbReference type="SUPFAM" id="SSF55729">
    <property type="entry name" value="Acyl-CoA N-acyltransferases (Nat)"/>
    <property type="match status" value="2"/>
</dbReference>
<dbReference type="InterPro" id="IPR016181">
    <property type="entry name" value="Acyl_CoA_acyltransferase"/>
</dbReference>
<dbReference type="InterPro" id="IPR022677">
    <property type="entry name" value="NMT_C"/>
</dbReference>
<comment type="subunit">
    <text evidence="2">Monomer.</text>
</comment>
<dbReference type="Pfam" id="PF02799">
    <property type="entry name" value="NMT_C"/>
    <property type="match status" value="1"/>
</dbReference>
<evidence type="ECO:0000259" key="11">
    <source>
        <dbReference type="Pfam" id="PF02799"/>
    </source>
</evidence>
<dbReference type="PROSITE" id="PS00975">
    <property type="entry name" value="NMT_1"/>
    <property type="match status" value="1"/>
</dbReference>
<comment type="function">
    <text evidence="7">Adds a myristoyl group to the N-terminal glycine residue of certain cellular proteins.</text>
</comment>
<keyword evidence="6 7" id="KW-0012">Acyltransferase</keyword>
<dbReference type="PROSITE" id="PS00976">
    <property type="entry name" value="NMT_2"/>
    <property type="match status" value="1"/>
</dbReference>
<dbReference type="KEGG" id="slb:AWJ20_4856"/>
<dbReference type="Gene3D" id="3.40.630.30">
    <property type="match status" value="2"/>
</dbReference>